<dbReference type="Gene3D" id="3.30.1360.120">
    <property type="entry name" value="Probable tRNA modification gtpase trme, domain 1"/>
    <property type="match status" value="1"/>
</dbReference>
<accession>A0A0R2QAP7</accession>
<keyword evidence="1" id="KW-0809">Transit peptide</keyword>
<name>A0A0R2QAP7_9ACTN</name>
<evidence type="ECO:0000313" key="3">
    <source>
        <dbReference type="Proteomes" id="UP000051017"/>
    </source>
</evidence>
<dbReference type="PANTHER" id="PTHR22602:SF0">
    <property type="entry name" value="TRANSFERASE CAF17, MITOCHONDRIAL-RELATED"/>
    <property type="match status" value="1"/>
</dbReference>
<dbReference type="AlphaFoldDB" id="A0A0R2QAP7"/>
<dbReference type="NCBIfam" id="TIGR03317">
    <property type="entry name" value="ygfZ_signature"/>
    <property type="match status" value="1"/>
</dbReference>
<protein>
    <submittedName>
        <fullName evidence="2">Uncharacterized protein</fullName>
    </submittedName>
</protein>
<reference evidence="2 3" key="1">
    <citation type="submission" date="2015-10" db="EMBL/GenBank/DDBJ databases">
        <title>Metagenome-Assembled Genomes uncover a global brackish microbiome.</title>
        <authorList>
            <person name="Hugerth L.W."/>
            <person name="Larsson J."/>
            <person name="Alneberg J."/>
            <person name="Lindh M.V."/>
            <person name="Legrand C."/>
            <person name="Pinhassi J."/>
            <person name="Andersson A.F."/>
        </authorList>
    </citation>
    <scope>NUCLEOTIDE SEQUENCE [LARGE SCALE GENOMIC DNA]</scope>
    <source>
        <strain evidence="2">BACL6 MAG-120924-bin43</strain>
    </source>
</reference>
<comment type="caution">
    <text evidence="2">The sequence shown here is derived from an EMBL/GenBank/DDBJ whole genome shotgun (WGS) entry which is preliminary data.</text>
</comment>
<dbReference type="InterPro" id="IPR017703">
    <property type="entry name" value="YgfZ/GCV_T_CS"/>
</dbReference>
<dbReference type="InterPro" id="IPR045179">
    <property type="entry name" value="YgfZ/GcvT"/>
</dbReference>
<dbReference type="GO" id="GO:0016226">
    <property type="term" value="P:iron-sulfur cluster assembly"/>
    <property type="evidence" value="ECO:0007669"/>
    <property type="project" value="TreeGrafter"/>
</dbReference>
<dbReference type="PANTHER" id="PTHR22602">
    <property type="entry name" value="TRANSFERASE CAF17, MITOCHONDRIAL-RELATED"/>
    <property type="match status" value="1"/>
</dbReference>
<organism evidence="2 3">
    <name type="scientific">Acidimicrobiia bacterium BACL6 MAG-120924-bin43</name>
    <dbReference type="NCBI Taxonomy" id="1655583"/>
    <lineage>
        <taxon>Bacteria</taxon>
        <taxon>Bacillati</taxon>
        <taxon>Actinomycetota</taxon>
        <taxon>Acidimicrobiia</taxon>
        <taxon>acIV cluster</taxon>
    </lineage>
</organism>
<gene>
    <name evidence="2" type="ORF">ABR75_02850</name>
</gene>
<dbReference type="SUPFAM" id="SSF103025">
    <property type="entry name" value="Folate-binding domain"/>
    <property type="match status" value="1"/>
</dbReference>
<proteinExistence type="predicted"/>
<feature type="non-terminal residue" evidence="2">
    <location>
        <position position="253"/>
    </location>
</feature>
<dbReference type="PIRSF" id="PIRSF006487">
    <property type="entry name" value="GcvT"/>
    <property type="match status" value="1"/>
</dbReference>
<evidence type="ECO:0000313" key="2">
    <source>
        <dbReference type="EMBL" id="KRO46171.1"/>
    </source>
</evidence>
<dbReference type="InterPro" id="IPR027266">
    <property type="entry name" value="TrmE/GcvT-like"/>
</dbReference>
<sequence>MSNGWFWISIERDVITVTGSDAKTYLHSQLSQDIASMQPGDVRTSLLLQPTGKIDSLLRVTCAAADRFVLDCDPDFGEPTVARLSRFKIRVNAEIELQRQTWRAIRSNSSVADSANIDQPLDVGGMIPAWRSDGTAFDIFSPTMTLSATLREGTQSEFVESRVRAMWPVMGIDITTEMIPAETSVADVAVSFTKGCYPGQELVERMDSRGSMAPRRLCRVNCAPGAKVGDEVLVDNEIVGVYTTVIGNFALAL</sequence>
<dbReference type="EMBL" id="LIBJ01000346">
    <property type="protein sequence ID" value="KRO46171.1"/>
    <property type="molecule type" value="Genomic_DNA"/>
</dbReference>
<evidence type="ECO:0000256" key="1">
    <source>
        <dbReference type="ARBA" id="ARBA00022946"/>
    </source>
</evidence>
<dbReference type="Proteomes" id="UP000051017">
    <property type="component" value="Unassembled WGS sequence"/>
</dbReference>